<protein>
    <submittedName>
        <fullName evidence="3">Amidohydrolase</fullName>
    </submittedName>
</protein>
<dbReference type="InterPro" id="IPR006680">
    <property type="entry name" value="Amidohydro-rel"/>
</dbReference>
<keyword evidence="1" id="KW-0456">Lyase</keyword>
<dbReference type="GO" id="GO:0016831">
    <property type="term" value="F:carboxy-lyase activity"/>
    <property type="evidence" value="ECO:0007669"/>
    <property type="project" value="InterPro"/>
</dbReference>
<accession>A0A4Z0W448</accession>
<dbReference type="Proteomes" id="UP000297288">
    <property type="component" value="Unassembled WGS sequence"/>
</dbReference>
<evidence type="ECO:0000313" key="4">
    <source>
        <dbReference type="Proteomes" id="UP000297288"/>
    </source>
</evidence>
<dbReference type="PANTHER" id="PTHR21240">
    <property type="entry name" value="2-AMINO-3-CARBOXYLMUCONATE-6-SEMIALDEHYDE DECARBOXYLASE"/>
    <property type="match status" value="1"/>
</dbReference>
<gene>
    <name evidence="3" type="ORF">E4650_01180</name>
</gene>
<feature type="domain" description="Amidohydrolase-related" evidence="2">
    <location>
        <begin position="99"/>
        <end position="281"/>
    </location>
</feature>
<dbReference type="PANTHER" id="PTHR21240:SF19">
    <property type="entry name" value="CATALYTIC_ HYDROLASE"/>
    <property type="match status" value="1"/>
</dbReference>
<dbReference type="OrthoDB" id="9771932at2"/>
<evidence type="ECO:0000313" key="3">
    <source>
        <dbReference type="EMBL" id="TGG89337.1"/>
    </source>
</evidence>
<dbReference type="InterPro" id="IPR032465">
    <property type="entry name" value="ACMSD"/>
</dbReference>
<dbReference type="Gene3D" id="3.20.20.140">
    <property type="entry name" value="Metal-dependent hydrolases"/>
    <property type="match status" value="1"/>
</dbReference>
<dbReference type="InterPro" id="IPR032466">
    <property type="entry name" value="Metal_Hydrolase"/>
</dbReference>
<organism evidence="3 4">
    <name type="scientific">Geotoga petraea</name>
    <dbReference type="NCBI Taxonomy" id="28234"/>
    <lineage>
        <taxon>Bacteria</taxon>
        <taxon>Thermotogati</taxon>
        <taxon>Thermotogota</taxon>
        <taxon>Thermotogae</taxon>
        <taxon>Petrotogales</taxon>
        <taxon>Petrotogaceae</taxon>
        <taxon>Geotoga</taxon>
    </lineage>
</organism>
<dbReference type="Pfam" id="PF04909">
    <property type="entry name" value="Amidohydro_2"/>
    <property type="match status" value="1"/>
</dbReference>
<dbReference type="EMBL" id="SRME01000001">
    <property type="protein sequence ID" value="TGG89337.1"/>
    <property type="molecule type" value="Genomic_DNA"/>
</dbReference>
<dbReference type="RefSeq" id="WP_091403372.1">
    <property type="nucleotide sequence ID" value="NZ_FMYV01000003.1"/>
</dbReference>
<reference evidence="3 4" key="1">
    <citation type="submission" date="2019-04" db="EMBL/GenBank/DDBJ databases">
        <title>Draft genome sequence data and analysis of a Fermenting Bacterium, Geotoga petraea strain HO-Geo1, isolated from heavy-oil petroleum reservoir in Russia.</title>
        <authorList>
            <person name="Grouzdev D.S."/>
            <person name="Semenova E.M."/>
            <person name="Sokolova D.S."/>
            <person name="Tourova T.P."/>
            <person name="Poltaraus A.B."/>
            <person name="Nazina T.N."/>
        </authorList>
    </citation>
    <scope>NUCLEOTIDE SEQUENCE [LARGE SCALE GENOMIC DNA]</scope>
    <source>
        <strain evidence="3 4">HO-Geo1</strain>
    </source>
</reference>
<evidence type="ECO:0000256" key="1">
    <source>
        <dbReference type="ARBA" id="ARBA00023239"/>
    </source>
</evidence>
<dbReference type="GO" id="GO:0016787">
    <property type="term" value="F:hydrolase activity"/>
    <property type="evidence" value="ECO:0007669"/>
    <property type="project" value="UniProtKB-KW"/>
</dbReference>
<dbReference type="SUPFAM" id="SSF51556">
    <property type="entry name" value="Metallo-dependent hydrolases"/>
    <property type="match status" value="1"/>
</dbReference>
<comment type="caution">
    <text evidence="3">The sequence shown here is derived from an EMBL/GenBank/DDBJ whole genome shotgun (WGS) entry which is preliminary data.</text>
</comment>
<evidence type="ECO:0000259" key="2">
    <source>
        <dbReference type="Pfam" id="PF04909"/>
    </source>
</evidence>
<keyword evidence="3" id="KW-0378">Hydrolase</keyword>
<name>A0A4Z0W448_9BACT</name>
<dbReference type="AlphaFoldDB" id="A0A4Z0W448"/>
<dbReference type="CDD" id="cd01292">
    <property type="entry name" value="metallo-dependent_hydrolases"/>
    <property type="match status" value="1"/>
</dbReference>
<sequence length="286" mass="33326">MKIIDAHMHFSDILSFKGTALEISDLDYSSIGLKNEYEENNIIAGIGMGLSETEEGKFPDYNSLNPMRLDLEVPNPAFIYECLGINPYDLQTRKESIYDIENAISETRIVGFKIYAGYYPFYVYDTVYEPIYELAEKYNLPVVIHSGDTYSERGLIKYSHPIHIDELAVFHRNINFVIAHLGDPWVMDTAEILSKNRNVFADLSGLIVSDEFKAKTYINEKTFIDHFRRAIFYSETYDKLLFGTDWPLVQVKTYIEFIKKLVPEKYYEDIFYNNSNNLFKLFEEGE</sequence>
<proteinExistence type="predicted"/>